<evidence type="ECO:0000256" key="1">
    <source>
        <dbReference type="SAM" id="MobiDB-lite"/>
    </source>
</evidence>
<dbReference type="InterPro" id="IPR052901">
    <property type="entry name" value="Bact_TGase-like"/>
</dbReference>
<evidence type="ECO:0000313" key="4">
    <source>
        <dbReference type="EMBL" id="KPL75757.1"/>
    </source>
</evidence>
<feature type="compositionally biased region" description="Polar residues" evidence="1">
    <location>
        <begin position="208"/>
        <end position="223"/>
    </location>
</feature>
<evidence type="ECO:0000259" key="3">
    <source>
        <dbReference type="SMART" id="SM00460"/>
    </source>
</evidence>
<dbReference type="PANTHER" id="PTHR42736">
    <property type="entry name" value="PROTEIN-GLUTAMINE GAMMA-GLUTAMYLTRANSFERASE"/>
    <property type="match status" value="1"/>
</dbReference>
<name>A0A0P6X0K9_9CHLR</name>
<dbReference type="InterPro" id="IPR025403">
    <property type="entry name" value="TgpA-like_C"/>
</dbReference>
<keyword evidence="2" id="KW-0812">Transmembrane</keyword>
<gene>
    <name evidence="4" type="ORF">ADN01_18240</name>
</gene>
<organism evidence="4 5">
    <name type="scientific">Levilinea saccharolytica</name>
    <dbReference type="NCBI Taxonomy" id="229921"/>
    <lineage>
        <taxon>Bacteria</taxon>
        <taxon>Bacillati</taxon>
        <taxon>Chloroflexota</taxon>
        <taxon>Anaerolineae</taxon>
        <taxon>Anaerolineales</taxon>
        <taxon>Anaerolineaceae</taxon>
        <taxon>Levilinea</taxon>
    </lineage>
</organism>
<dbReference type="InterPro" id="IPR002931">
    <property type="entry name" value="Transglutaminase-like"/>
</dbReference>
<dbReference type="InterPro" id="IPR038765">
    <property type="entry name" value="Papain-like_cys_pep_sf"/>
</dbReference>
<sequence length="355" mass="39278">MFAANDPVQVLSGAAALQPLADGSAQRVRGTALQYTVLSHTLQLDATQLRFAGNRYPPEIQARYLQLPPSLPRRVVNLASQLAAQDPPFPYDRVLRVQAYLRAFPYTLDTPLPGPDQDAVDYYLFDARAGFCSYAASAMTVLLRAEGIPARVVSGYAMGQYDFERGAYRVPASAAHAWVEVYFPGYGWVEFEPTAAFPAPVYPEPPSANRQPSPTPHPQSAAQTQKTPWGWLLGAVLLGAAVFAALRRWRIPPDRSPAAQAARLYAALRRELTVAGVDVPAHLTPWETLRRAEPHLQAYPRLATALRLAVQVYIHAAYRRTPPSAAAVRAAQRAWARAWGQRLLLRLRRRRKPAE</sequence>
<dbReference type="SMART" id="SM00460">
    <property type="entry name" value="TGc"/>
    <property type="match status" value="1"/>
</dbReference>
<keyword evidence="2" id="KW-1133">Transmembrane helix</keyword>
<dbReference type="PATRIC" id="fig|229921.5.peg.289"/>
<feature type="region of interest" description="Disordered" evidence="1">
    <location>
        <begin position="202"/>
        <end position="223"/>
    </location>
</feature>
<dbReference type="AlphaFoldDB" id="A0A0P6X0K9"/>
<dbReference type="STRING" id="229921.ADN01_18240"/>
<feature type="transmembrane region" description="Helical" evidence="2">
    <location>
        <begin position="229"/>
        <end position="246"/>
    </location>
</feature>
<dbReference type="RefSeq" id="WP_075071342.1">
    <property type="nucleotide sequence ID" value="NZ_LGCM01000065.1"/>
</dbReference>
<dbReference type="Proteomes" id="UP000050501">
    <property type="component" value="Unassembled WGS sequence"/>
</dbReference>
<accession>A0A0P6X0K9</accession>
<dbReference type="Gene3D" id="3.10.620.30">
    <property type="match status" value="1"/>
</dbReference>
<protein>
    <recommendedName>
        <fullName evidence="3">Transglutaminase-like domain-containing protein</fullName>
    </recommendedName>
</protein>
<dbReference type="SUPFAM" id="SSF54001">
    <property type="entry name" value="Cysteine proteinases"/>
    <property type="match status" value="1"/>
</dbReference>
<dbReference type="PANTHER" id="PTHR42736:SF1">
    <property type="entry name" value="PROTEIN-GLUTAMINE GAMMA-GLUTAMYLTRANSFERASE"/>
    <property type="match status" value="1"/>
</dbReference>
<keyword evidence="2" id="KW-0472">Membrane</keyword>
<dbReference type="Pfam" id="PF01841">
    <property type="entry name" value="Transglut_core"/>
    <property type="match status" value="1"/>
</dbReference>
<keyword evidence="5" id="KW-1185">Reference proteome</keyword>
<feature type="domain" description="Transglutaminase-like" evidence="3">
    <location>
        <begin position="124"/>
        <end position="195"/>
    </location>
</feature>
<reference evidence="4 5" key="1">
    <citation type="submission" date="2015-07" db="EMBL/GenBank/DDBJ databases">
        <title>Genome sequence of Levilinea saccharolytica DSM 16555.</title>
        <authorList>
            <person name="Hemp J."/>
            <person name="Ward L.M."/>
            <person name="Pace L.A."/>
            <person name="Fischer W.W."/>
        </authorList>
    </citation>
    <scope>NUCLEOTIDE SEQUENCE [LARGE SCALE GENOMIC DNA]</scope>
    <source>
        <strain evidence="4 5">KIBI-1</strain>
    </source>
</reference>
<evidence type="ECO:0000256" key="2">
    <source>
        <dbReference type="SAM" id="Phobius"/>
    </source>
</evidence>
<proteinExistence type="predicted"/>
<evidence type="ECO:0000313" key="5">
    <source>
        <dbReference type="Proteomes" id="UP000050501"/>
    </source>
</evidence>
<dbReference type="EMBL" id="LGCM01000065">
    <property type="protein sequence ID" value="KPL75757.1"/>
    <property type="molecule type" value="Genomic_DNA"/>
</dbReference>
<comment type="caution">
    <text evidence="4">The sequence shown here is derived from an EMBL/GenBank/DDBJ whole genome shotgun (WGS) entry which is preliminary data.</text>
</comment>
<dbReference type="Pfam" id="PF13559">
    <property type="entry name" value="DUF4129"/>
    <property type="match status" value="1"/>
</dbReference>